<evidence type="ECO:0000313" key="1">
    <source>
        <dbReference type="EMBL" id="KAF9642387.1"/>
    </source>
</evidence>
<reference evidence="1" key="2">
    <citation type="journal article" date="2020" name="Nat. Commun.">
        <title>Large-scale genome sequencing of mycorrhizal fungi provides insights into the early evolution of symbiotic traits.</title>
        <authorList>
            <person name="Miyauchi S."/>
            <person name="Kiss E."/>
            <person name="Kuo A."/>
            <person name="Drula E."/>
            <person name="Kohler A."/>
            <person name="Sanchez-Garcia M."/>
            <person name="Morin E."/>
            <person name="Andreopoulos B."/>
            <person name="Barry K.W."/>
            <person name="Bonito G."/>
            <person name="Buee M."/>
            <person name="Carver A."/>
            <person name="Chen C."/>
            <person name="Cichocki N."/>
            <person name="Clum A."/>
            <person name="Culley D."/>
            <person name="Crous P.W."/>
            <person name="Fauchery L."/>
            <person name="Girlanda M."/>
            <person name="Hayes R.D."/>
            <person name="Keri Z."/>
            <person name="LaButti K."/>
            <person name="Lipzen A."/>
            <person name="Lombard V."/>
            <person name="Magnuson J."/>
            <person name="Maillard F."/>
            <person name="Murat C."/>
            <person name="Nolan M."/>
            <person name="Ohm R.A."/>
            <person name="Pangilinan J."/>
            <person name="Pereira M.F."/>
            <person name="Perotto S."/>
            <person name="Peter M."/>
            <person name="Pfister S."/>
            <person name="Riley R."/>
            <person name="Sitrit Y."/>
            <person name="Stielow J.B."/>
            <person name="Szollosi G."/>
            <person name="Zifcakova L."/>
            <person name="Stursova M."/>
            <person name="Spatafora J.W."/>
            <person name="Tedersoo L."/>
            <person name="Vaario L.M."/>
            <person name="Yamada A."/>
            <person name="Yan M."/>
            <person name="Wang P."/>
            <person name="Xu J."/>
            <person name="Bruns T."/>
            <person name="Baldrian P."/>
            <person name="Vilgalys R."/>
            <person name="Dunand C."/>
            <person name="Henrissat B."/>
            <person name="Grigoriev I.V."/>
            <person name="Hibbett D."/>
            <person name="Nagy L.G."/>
            <person name="Martin F.M."/>
        </authorList>
    </citation>
    <scope>NUCLEOTIDE SEQUENCE</scope>
    <source>
        <strain evidence="1">P2</strain>
    </source>
</reference>
<sequence>MNGLQRFCREAVAWKHLRHPNILPLLGVTTSEHRLAMVSEWMENGNINQFIEKDRHVNRALVDVADGLKYLHDLRIVHADLKGANILINKDRRACIADFGLTTITGVVTHVAARSSQASLISNESPMLFAGGGTYRWMSPELLDPERFGILQSEDNKPTKQSDCYALGMVIYEVLCGHHPYVKTQLDILVVNAIMEGVRPEKPEGATRLGFTEKLWRILESCWLEDRNARPSVDDILHCLNDAAAHWYVGVPLTVPTIFPRGRAAMSDAGLPEIEFISLDNKNLVKLGEDFLRALPFIKRESPRSRMEEGWINSIAEAVSRAGTSATSLAPHDAITLAETFRQGVRLLHLSDSFMQDLWIRLHFHALLRGSHVLPDAKLCNDSPDYEPLGFTDVWMGDLRGDPVCIKAIRTWSTTNLEKIKREVGECKHLSHPNVLPILQVSETLLSLCTMSPWMPDGNISQYTQKNTSANRLMLLAEVCHGLSYLHGQDISHGCIAPGNILITQDGRACIGDFDILGGFSDLSFTRFKLGTARYMALEQVNPLKRSPSKKNDVYSLAMTSFTVLTGVLPYEGVCDHYSLMIHIKSGERPPRPINPDGTRWLQDSVWGMITMCWSKELDQRWEVPVMCDLFSTLSLQEVQKVKLGN</sequence>
<protein>
    <submittedName>
        <fullName evidence="1">Kinase-like protein</fullName>
    </submittedName>
</protein>
<dbReference type="EMBL" id="MU118503">
    <property type="protein sequence ID" value="KAF9642387.1"/>
    <property type="molecule type" value="Genomic_DNA"/>
</dbReference>
<evidence type="ECO:0000313" key="2">
    <source>
        <dbReference type="Proteomes" id="UP000886501"/>
    </source>
</evidence>
<organism evidence="1 2">
    <name type="scientific">Thelephora ganbajun</name>
    <name type="common">Ganba fungus</name>
    <dbReference type="NCBI Taxonomy" id="370292"/>
    <lineage>
        <taxon>Eukaryota</taxon>
        <taxon>Fungi</taxon>
        <taxon>Dikarya</taxon>
        <taxon>Basidiomycota</taxon>
        <taxon>Agaricomycotina</taxon>
        <taxon>Agaricomycetes</taxon>
        <taxon>Thelephorales</taxon>
        <taxon>Thelephoraceae</taxon>
        <taxon>Thelephora</taxon>
    </lineage>
</organism>
<comment type="caution">
    <text evidence="1">The sequence shown here is derived from an EMBL/GenBank/DDBJ whole genome shotgun (WGS) entry which is preliminary data.</text>
</comment>
<dbReference type="Proteomes" id="UP000886501">
    <property type="component" value="Unassembled WGS sequence"/>
</dbReference>
<proteinExistence type="predicted"/>
<gene>
    <name evidence="1" type="ORF">BDM02DRAFT_2279584</name>
</gene>
<accession>A0ACB6YYM8</accession>
<keyword evidence="2" id="KW-1185">Reference proteome</keyword>
<reference evidence="1" key="1">
    <citation type="submission" date="2019-10" db="EMBL/GenBank/DDBJ databases">
        <authorList>
            <consortium name="DOE Joint Genome Institute"/>
            <person name="Kuo A."/>
            <person name="Miyauchi S."/>
            <person name="Kiss E."/>
            <person name="Drula E."/>
            <person name="Kohler A."/>
            <person name="Sanchez-Garcia M."/>
            <person name="Andreopoulos B."/>
            <person name="Barry K.W."/>
            <person name="Bonito G."/>
            <person name="Buee M."/>
            <person name="Carver A."/>
            <person name="Chen C."/>
            <person name="Cichocki N."/>
            <person name="Clum A."/>
            <person name="Culley D."/>
            <person name="Crous P.W."/>
            <person name="Fauchery L."/>
            <person name="Girlanda M."/>
            <person name="Hayes R."/>
            <person name="Keri Z."/>
            <person name="Labutti K."/>
            <person name="Lipzen A."/>
            <person name="Lombard V."/>
            <person name="Magnuson J."/>
            <person name="Maillard F."/>
            <person name="Morin E."/>
            <person name="Murat C."/>
            <person name="Nolan M."/>
            <person name="Ohm R."/>
            <person name="Pangilinan J."/>
            <person name="Pereira M."/>
            <person name="Perotto S."/>
            <person name="Peter M."/>
            <person name="Riley R."/>
            <person name="Sitrit Y."/>
            <person name="Stielow B."/>
            <person name="Szollosi G."/>
            <person name="Zifcakova L."/>
            <person name="Stursova M."/>
            <person name="Spatafora J.W."/>
            <person name="Tedersoo L."/>
            <person name="Vaario L.-M."/>
            <person name="Yamada A."/>
            <person name="Yan M."/>
            <person name="Wang P."/>
            <person name="Xu J."/>
            <person name="Bruns T."/>
            <person name="Baldrian P."/>
            <person name="Vilgalys R."/>
            <person name="Henrissat B."/>
            <person name="Grigoriev I.V."/>
            <person name="Hibbett D."/>
            <person name="Nagy L.G."/>
            <person name="Martin F.M."/>
        </authorList>
    </citation>
    <scope>NUCLEOTIDE SEQUENCE</scope>
    <source>
        <strain evidence="1">P2</strain>
    </source>
</reference>
<name>A0ACB6YYM8_THEGA</name>